<proteinExistence type="predicted"/>
<dbReference type="RefSeq" id="WP_262169725.1">
    <property type="nucleotide sequence ID" value="NZ_CP104965.1"/>
</dbReference>
<dbReference type="Proteomes" id="UP001061862">
    <property type="component" value="Chromosome"/>
</dbReference>
<accession>A0ABY6CEC0</accession>
<evidence type="ECO:0000313" key="3">
    <source>
        <dbReference type="Proteomes" id="UP001061862"/>
    </source>
</evidence>
<reference evidence="2 3" key="1">
    <citation type="submission" date="2022-09" db="EMBL/GenBank/DDBJ databases">
        <title>Interaction between co-microsymbionts with complementary sets of symbiotic genes in legume-rhizobium systems.</title>
        <authorList>
            <person name="Safronova V."/>
            <person name="Sazanova A."/>
            <person name="Afonin A."/>
            <person name="Chirak E."/>
        </authorList>
    </citation>
    <scope>NUCLEOTIDE SEQUENCE [LARGE SCALE GENOMIC DNA]</scope>
    <source>
        <strain evidence="2 3">A18/4-1</strain>
    </source>
</reference>
<organism evidence="2 3">
    <name type="scientific">Devosia neptuniae</name>
    <dbReference type="NCBI Taxonomy" id="191302"/>
    <lineage>
        <taxon>Bacteria</taxon>
        <taxon>Pseudomonadati</taxon>
        <taxon>Pseudomonadota</taxon>
        <taxon>Alphaproteobacteria</taxon>
        <taxon>Hyphomicrobiales</taxon>
        <taxon>Devosiaceae</taxon>
        <taxon>Devosia</taxon>
    </lineage>
</organism>
<dbReference type="PROSITE" id="PS50943">
    <property type="entry name" value="HTH_CROC1"/>
    <property type="match status" value="1"/>
</dbReference>
<dbReference type="InterPro" id="IPR001387">
    <property type="entry name" value="Cro/C1-type_HTH"/>
</dbReference>
<dbReference type="CDD" id="cd00093">
    <property type="entry name" value="HTH_XRE"/>
    <property type="match status" value="1"/>
</dbReference>
<sequence>MSILKVSIRQVKAARALLGWSQSTLAMKCGVSEPTIKRLEADDGEGETGGKELGGRAETITAIRNALEGAGIQFINKDDTADGPGVALKQK</sequence>
<dbReference type="EMBL" id="CP104965">
    <property type="protein sequence ID" value="UXN70597.1"/>
    <property type="molecule type" value="Genomic_DNA"/>
</dbReference>
<keyword evidence="3" id="KW-1185">Reference proteome</keyword>
<evidence type="ECO:0000313" key="2">
    <source>
        <dbReference type="EMBL" id="UXN70597.1"/>
    </source>
</evidence>
<evidence type="ECO:0000259" key="1">
    <source>
        <dbReference type="PROSITE" id="PS50943"/>
    </source>
</evidence>
<protein>
    <submittedName>
        <fullName evidence="2">Helix-turn-helix domain-containing protein</fullName>
    </submittedName>
</protein>
<dbReference type="Gene3D" id="1.10.260.40">
    <property type="entry name" value="lambda repressor-like DNA-binding domains"/>
    <property type="match status" value="1"/>
</dbReference>
<dbReference type="SUPFAM" id="SSF47413">
    <property type="entry name" value="lambda repressor-like DNA-binding domains"/>
    <property type="match status" value="1"/>
</dbReference>
<gene>
    <name evidence="2" type="ORF">N8A98_05225</name>
</gene>
<name>A0ABY6CEC0_9HYPH</name>
<dbReference type="Pfam" id="PF01381">
    <property type="entry name" value="HTH_3"/>
    <property type="match status" value="1"/>
</dbReference>
<feature type="domain" description="HTH cro/C1-type" evidence="1">
    <location>
        <begin position="11"/>
        <end position="40"/>
    </location>
</feature>
<dbReference type="InterPro" id="IPR010982">
    <property type="entry name" value="Lambda_DNA-bd_dom_sf"/>
</dbReference>